<feature type="region of interest" description="Disordered" evidence="1">
    <location>
        <begin position="917"/>
        <end position="1012"/>
    </location>
</feature>
<reference evidence="2 3" key="1">
    <citation type="submission" date="2022-09" db="EMBL/GenBank/DDBJ databases">
        <authorList>
            <person name="Palmer J.M."/>
        </authorList>
    </citation>
    <scope>NUCLEOTIDE SEQUENCE [LARGE SCALE GENOMIC DNA]</scope>
    <source>
        <strain evidence="2 3">DSM 7382</strain>
    </source>
</reference>
<feature type="compositionally biased region" description="Polar residues" evidence="1">
    <location>
        <begin position="654"/>
        <end position="672"/>
    </location>
</feature>
<feature type="region of interest" description="Disordered" evidence="1">
    <location>
        <begin position="654"/>
        <end position="828"/>
    </location>
</feature>
<dbReference type="AlphaFoldDB" id="A0AAW0GG87"/>
<feature type="compositionally biased region" description="Polar residues" evidence="1">
    <location>
        <begin position="103"/>
        <end position="116"/>
    </location>
</feature>
<evidence type="ECO:0000313" key="2">
    <source>
        <dbReference type="EMBL" id="KAK7692578.1"/>
    </source>
</evidence>
<feature type="compositionally biased region" description="Polar residues" evidence="1">
    <location>
        <begin position="124"/>
        <end position="142"/>
    </location>
</feature>
<dbReference type="Proteomes" id="UP001385951">
    <property type="component" value="Unassembled WGS sequence"/>
</dbReference>
<proteinExistence type="predicted"/>
<feature type="compositionally biased region" description="Low complexity" evidence="1">
    <location>
        <begin position="778"/>
        <end position="787"/>
    </location>
</feature>
<feature type="compositionally biased region" description="Basic and acidic residues" evidence="1">
    <location>
        <begin position="147"/>
        <end position="159"/>
    </location>
</feature>
<feature type="compositionally biased region" description="Polar residues" evidence="1">
    <location>
        <begin position="917"/>
        <end position="929"/>
    </location>
</feature>
<feature type="region of interest" description="Disordered" evidence="1">
    <location>
        <begin position="513"/>
        <end position="534"/>
    </location>
</feature>
<comment type="caution">
    <text evidence="2">The sequence shown here is derived from an EMBL/GenBank/DDBJ whole genome shotgun (WGS) entry which is preliminary data.</text>
</comment>
<evidence type="ECO:0000313" key="3">
    <source>
        <dbReference type="Proteomes" id="UP001385951"/>
    </source>
</evidence>
<feature type="compositionally biased region" description="Polar residues" evidence="1">
    <location>
        <begin position="74"/>
        <end position="84"/>
    </location>
</feature>
<accession>A0AAW0GG87</accession>
<evidence type="ECO:0000256" key="1">
    <source>
        <dbReference type="SAM" id="MobiDB-lite"/>
    </source>
</evidence>
<organism evidence="2 3">
    <name type="scientific">Cerrena zonata</name>
    <dbReference type="NCBI Taxonomy" id="2478898"/>
    <lineage>
        <taxon>Eukaryota</taxon>
        <taxon>Fungi</taxon>
        <taxon>Dikarya</taxon>
        <taxon>Basidiomycota</taxon>
        <taxon>Agaricomycotina</taxon>
        <taxon>Agaricomycetes</taxon>
        <taxon>Polyporales</taxon>
        <taxon>Cerrenaceae</taxon>
        <taxon>Cerrena</taxon>
    </lineage>
</organism>
<feature type="region of interest" description="Disordered" evidence="1">
    <location>
        <begin position="459"/>
        <end position="495"/>
    </location>
</feature>
<feature type="compositionally biased region" description="Low complexity" evidence="1">
    <location>
        <begin position="162"/>
        <end position="180"/>
    </location>
</feature>
<feature type="compositionally biased region" description="Basic and acidic residues" evidence="1">
    <location>
        <begin position="459"/>
        <end position="473"/>
    </location>
</feature>
<name>A0AAW0GG87_9APHY</name>
<protein>
    <submittedName>
        <fullName evidence="2">Uncharacterized protein</fullName>
    </submittedName>
</protein>
<keyword evidence="3" id="KW-1185">Reference proteome</keyword>
<feature type="region of interest" description="Disordered" evidence="1">
    <location>
        <begin position="1"/>
        <end position="22"/>
    </location>
</feature>
<feature type="compositionally biased region" description="Polar residues" evidence="1">
    <location>
        <begin position="516"/>
        <end position="534"/>
    </location>
</feature>
<dbReference type="EMBL" id="JASBNA010000004">
    <property type="protein sequence ID" value="KAK7692578.1"/>
    <property type="molecule type" value="Genomic_DNA"/>
</dbReference>
<feature type="region of interest" description="Disordered" evidence="1">
    <location>
        <begin position="34"/>
        <end position="182"/>
    </location>
</feature>
<gene>
    <name evidence="2" type="ORF">QCA50_004208</name>
</gene>
<sequence>MAAAMPLSQPDPLNLVSSPQDVYSRRLTVAELDFKDTRYPTLTAQTKPYPSSSSYSDDRPVTSASRRSYMDFTPSPNINDSPTEWTAEKLVEDPPLNHRHGRQASQINDTDSQAVSPGSRRPPLQSQQSNSNVNTLSQSPSGGASLFDRESISREERLQRMPSTSGGSAEPSSSAAGPASQTFDMGQRMSVTLDQLRDRPQSLMPSTSRHPSMPMTGIGAGPSTATLSPIVPLSAGPSYNPTAMQIPISQNPRAYPQQPTYITQASPKPAYAPAQVPREEVCIECAMRDQDMADVDVTSPGVWERESDAGFEDLFRLEAEEVAAGVPHPENRPRARGDPLTSSHLRVWLSMNPKEPQARQQTLDKYVKSQRLLLEAEALARARALRESRQLDDRMRDAYSQLRRSAYELGAIGQPTDDGSGLRIKAPHTPLVPSGLNNREHSREVTLLESGMIVEHVDVKKEERDKKREEKRERSRARKNSRSSRSAADVTSIYSLGSPGVPTDSGFFSGVKSDSRFSQSARPSSVMTAGEQRSNLRALSQASFSDLHSIGSGSSPRRSRFFGFKNLSSGWRSSDSLAPSGSMIDMHLALSREGHYLRSHPGAVDIGSNAPTLRPGESWPQGGVPLAQAHTRDAGQPTKKAKGFKKIWKIVTGTRSKSVDHSTNTRHQSIVSPTDDGPLDPPPPLSYLVNSGGGGGPARRHVSTPSLPTATAVSPNVSSSYMPSPTAPSSIVPSPTSSRPSGGDDTYRGNGQISSDVEDKFNSGDCTLPESDSRGRTTRSSSRTLSSFNGPLTPVSTSQRPMSTVVRRDKSLPPLPGEASVDFPSHPMPEMRPQTMFTYDPRTLAGYPEGLVPPQAAFRTNDTRRQSFGGVSSRPHPAVQSLPVRGAAARGQVHVPPFLAEEKYSEFGASQMSLGQWPNAQKSQRSLQVPSDGKPKKRKSKFGLSSLFGKKSTGHSQAQDGSDSNEYPSYRTSQSDSPYDSMTVNGTGYSSTPMSMHSGHVARPSVSSKKTIERIERVEQDREFVAYRYPSTEQPLTLMR</sequence>
<feature type="region of interest" description="Disordered" evidence="1">
    <location>
        <begin position="410"/>
        <end position="439"/>
    </location>
</feature>
<feature type="compositionally biased region" description="Polar residues" evidence="1">
    <location>
        <begin position="954"/>
        <end position="995"/>
    </location>
</feature>
<feature type="compositionally biased region" description="Polar residues" evidence="1">
    <location>
        <begin position="788"/>
        <end position="802"/>
    </location>
</feature>
<feature type="compositionally biased region" description="Polar residues" evidence="1">
    <location>
        <begin position="703"/>
        <end position="740"/>
    </location>
</feature>
<feature type="compositionally biased region" description="Basic and acidic residues" evidence="1">
    <location>
        <begin position="86"/>
        <end position="96"/>
    </location>
</feature>